<dbReference type="Gene3D" id="3.30.750.24">
    <property type="entry name" value="STAS domain"/>
    <property type="match status" value="1"/>
</dbReference>
<accession>A0ABS0EJM8</accession>
<dbReference type="EMBL" id="JADOET010000009">
    <property type="protein sequence ID" value="MBF8150572.1"/>
    <property type="molecule type" value="Genomic_DNA"/>
</dbReference>
<sequence length="110" mass="12635">MIIDKNGNTTIITQEQISIVELVKKIEADYETYKNTHLVVNLTSLSQISKEEIVEFLRVNKTHRNDNKSFVLVSGKVDLNEVPDEIAVVPTLQEAFDIIEMEDIERDLDF</sequence>
<dbReference type="InterPro" id="IPR036513">
    <property type="entry name" value="STAS_dom_sf"/>
</dbReference>
<gene>
    <name evidence="1" type="ORF">ITJ86_11735</name>
</gene>
<proteinExistence type="predicted"/>
<comment type="caution">
    <text evidence="1">The sequence shown here is derived from an EMBL/GenBank/DDBJ whole genome shotgun (WGS) entry which is preliminary data.</text>
</comment>
<evidence type="ECO:0000313" key="1">
    <source>
        <dbReference type="EMBL" id="MBF8150572.1"/>
    </source>
</evidence>
<dbReference type="Proteomes" id="UP000611215">
    <property type="component" value="Unassembled WGS sequence"/>
</dbReference>
<protein>
    <submittedName>
        <fullName evidence="1">Ribonuclease Z</fullName>
    </submittedName>
</protein>
<name>A0ABS0EJM8_9FLAO</name>
<evidence type="ECO:0000313" key="2">
    <source>
        <dbReference type="Proteomes" id="UP000611215"/>
    </source>
</evidence>
<reference evidence="1 2" key="1">
    <citation type="submission" date="2020-11" db="EMBL/GenBank/DDBJ databases">
        <title>Winogradskyella marina sp. nov., isolated from marine sediment.</title>
        <authorList>
            <person name="Bo J."/>
            <person name="Wang S."/>
            <person name="Song X."/>
            <person name="Du Z."/>
        </authorList>
    </citation>
    <scope>NUCLEOTIDE SEQUENCE [LARGE SCALE GENOMIC DNA]</scope>
    <source>
        <strain evidence="1 2">F6397</strain>
    </source>
</reference>
<dbReference type="RefSeq" id="WP_195871827.1">
    <property type="nucleotide sequence ID" value="NZ_JADOET010000009.1"/>
</dbReference>
<organism evidence="1 2">
    <name type="scientific">Winogradskyella marina</name>
    <dbReference type="NCBI Taxonomy" id="2785530"/>
    <lineage>
        <taxon>Bacteria</taxon>
        <taxon>Pseudomonadati</taxon>
        <taxon>Bacteroidota</taxon>
        <taxon>Flavobacteriia</taxon>
        <taxon>Flavobacteriales</taxon>
        <taxon>Flavobacteriaceae</taxon>
        <taxon>Winogradskyella</taxon>
    </lineage>
</organism>
<keyword evidence="2" id="KW-1185">Reference proteome</keyword>